<feature type="compositionally biased region" description="Gly residues" evidence="1">
    <location>
        <begin position="147"/>
        <end position="171"/>
    </location>
</feature>
<feature type="region of interest" description="Disordered" evidence="1">
    <location>
        <begin position="104"/>
        <end position="171"/>
    </location>
</feature>
<keyword evidence="4" id="KW-1185">Reference proteome</keyword>
<keyword evidence="2" id="KW-0732">Signal</keyword>
<dbReference type="RefSeq" id="WP_203685016.1">
    <property type="nucleotide sequence ID" value="NZ_BOMW01000098.1"/>
</dbReference>
<gene>
    <name evidence="3" type="ORF">Asi03nite_72660</name>
</gene>
<accession>A0A919TQ40</accession>
<dbReference type="AlphaFoldDB" id="A0A919TQ40"/>
<feature type="signal peptide" evidence="2">
    <location>
        <begin position="1"/>
        <end position="29"/>
    </location>
</feature>
<feature type="chain" id="PRO_5036720402" evidence="2">
    <location>
        <begin position="30"/>
        <end position="171"/>
    </location>
</feature>
<feature type="region of interest" description="Disordered" evidence="1">
    <location>
        <begin position="29"/>
        <end position="48"/>
    </location>
</feature>
<sequence length="171" mass="18447">MMQKTMRGLALAGLGMLAGLAVASAPASAAPAAGQPGGGASADQQRNTWDDDEVVGYYRDFWSCERAGMVGQRLRSWSDHECLRVRHGIRRGAFALIVDRNDRNDRWDGRWRPGNWPADWPYRPQWPGAGRPAPDRPDGPDRPDRPGPGGAGRPDRPGNGGPGGGGPRTTR</sequence>
<evidence type="ECO:0000256" key="1">
    <source>
        <dbReference type="SAM" id="MobiDB-lite"/>
    </source>
</evidence>
<dbReference type="Proteomes" id="UP000629619">
    <property type="component" value="Unassembled WGS sequence"/>
</dbReference>
<evidence type="ECO:0000256" key="2">
    <source>
        <dbReference type="SAM" id="SignalP"/>
    </source>
</evidence>
<reference evidence="3" key="1">
    <citation type="submission" date="2021-01" db="EMBL/GenBank/DDBJ databases">
        <title>Whole genome shotgun sequence of Actinoplanes siamensis NBRC 109076.</title>
        <authorList>
            <person name="Komaki H."/>
            <person name="Tamura T."/>
        </authorList>
    </citation>
    <scope>NUCLEOTIDE SEQUENCE</scope>
    <source>
        <strain evidence="3">NBRC 109076</strain>
    </source>
</reference>
<evidence type="ECO:0000313" key="3">
    <source>
        <dbReference type="EMBL" id="GIF09728.1"/>
    </source>
</evidence>
<dbReference type="EMBL" id="BOMW01000098">
    <property type="protein sequence ID" value="GIF09728.1"/>
    <property type="molecule type" value="Genomic_DNA"/>
</dbReference>
<evidence type="ECO:0000313" key="4">
    <source>
        <dbReference type="Proteomes" id="UP000629619"/>
    </source>
</evidence>
<protein>
    <submittedName>
        <fullName evidence="3">Uncharacterized protein</fullName>
    </submittedName>
</protein>
<comment type="caution">
    <text evidence="3">The sequence shown here is derived from an EMBL/GenBank/DDBJ whole genome shotgun (WGS) entry which is preliminary data.</text>
</comment>
<organism evidence="3 4">
    <name type="scientific">Actinoplanes siamensis</name>
    <dbReference type="NCBI Taxonomy" id="1223317"/>
    <lineage>
        <taxon>Bacteria</taxon>
        <taxon>Bacillati</taxon>
        <taxon>Actinomycetota</taxon>
        <taxon>Actinomycetes</taxon>
        <taxon>Micromonosporales</taxon>
        <taxon>Micromonosporaceae</taxon>
        <taxon>Actinoplanes</taxon>
    </lineage>
</organism>
<feature type="compositionally biased region" description="Basic and acidic residues" evidence="1">
    <location>
        <begin position="133"/>
        <end position="145"/>
    </location>
</feature>
<name>A0A919TQ40_9ACTN</name>
<proteinExistence type="predicted"/>